<reference evidence="2" key="1">
    <citation type="submission" date="2015-10" db="EMBL/GenBank/DDBJ databases">
        <title>Metagenome-Assembled Genomes uncover a global brackish microbiome.</title>
        <authorList>
            <person name="Hugerth L.W."/>
            <person name="Larsson J."/>
            <person name="Alneberg J."/>
            <person name="Lindh M.V."/>
            <person name="Legrand C."/>
            <person name="Pinhassi J."/>
            <person name="Andersson A."/>
        </authorList>
    </citation>
    <scope>NUCLEOTIDE SEQUENCE [LARGE SCALE GENOMIC DNA]</scope>
</reference>
<gene>
    <name evidence="1" type="ORF">ABR63_07495</name>
</gene>
<dbReference type="Proteomes" id="UP000050874">
    <property type="component" value="Unassembled WGS sequence"/>
</dbReference>
<dbReference type="EMBL" id="LIAV01000106">
    <property type="protein sequence ID" value="KRO40479.1"/>
    <property type="molecule type" value="Genomic_DNA"/>
</dbReference>
<organism evidence="1 2">
    <name type="scientific">SAR86 cluster bacterium BACL1 MAG-120920-bin57</name>
    <dbReference type="NCBI Taxonomy" id="1655571"/>
    <lineage>
        <taxon>Bacteria</taxon>
        <taxon>Pseudomonadati</taxon>
        <taxon>Pseudomonadota</taxon>
        <taxon>Gammaproteobacteria</taxon>
        <taxon>SAR86 cluster</taxon>
    </lineage>
</organism>
<sequence length="346" mass="38536">MSFPNISSLDTSSLNGLEHLGKFISNMQQSSGAIPSNSDGSHDPWDHLEAVMGLATLGYMNEALQGLEWMKDNQNSDGSWYNLYLNNQAIKKNKQSNFSTYISVAVWHYYLLSQDQSILEKFWDSIEQGILFALNLQHSNGAIAWNVDEAGVMDEDYLLAGCSSIAKSLECTIAMCEILEKQDMKVKLTESHASLLTAIENPVGIFDLKKDRSRFSMDWYYPILSGVTANNHLINLVQHIKDVFLVPGIGIKCVSDEPWVTVAETSECSMALKKLGNDELANELLLNAAAIVDGHNIPLMGWQLQEEIYWPDEKPSWTSAALILAADANNHLTRASHLFTAKQFIS</sequence>
<dbReference type="SUPFAM" id="SSF48208">
    <property type="entry name" value="Six-hairpin glycosidases"/>
    <property type="match status" value="1"/>
</dbReference>
<dbReference type="Gene3D" id="1.50.10.10">
    <property type="match status" value="1"/>
</dbReference>
<protein>
    <recommendedName>
        <fullName evidence="3">Prenyltransferase</fullName>
    </recommendedName>
</protein>
<dbReference type="AlphaFoldDB" id="A0A0R2PQK8"/>
<dbReference type="GO" id="GO:0005975">
    <property type="term" value="P:carbohydrate metabolic process"/>
    <property type="evidence" value="ECO:0007669"/>
    <property type="project" value="InterPro"/>
</dbReference>
<evidence type="ECO:0000313" key="2">
    <source>
        <dbReference type="Proteomes" id="UP000050874"/>
    </source>
</evidence>
<evidence type="ECO:0000313" key="1">
    <source>
        <dbReference type="EMBL" id="KRO40479.1"/>
    </source>
</evidence>
<name>A0A0R2PQK8_9GAMM</name>
<comment type="caution">
    <text evidence="1">The sequence shown here is derived from an EMBL/GenBank/DDBJ whole genome shotgun (WGS) entry which is preliminary data.</text>
</comment>
<evidence type="ECO:0008006" key="3">
    <source>
        <dbReference type="Google" id="ProtNLM"/>
    </source>
</evidence>
<dbReference type="InterPro" id="IPR008928">
    <property type="entry name" value="6-hairpin_glycosidase_sf"/>
</dbReference>
<accession>A0A0R2PQK8</accession>
<dbReference type="InterPro" id="IPR012341">
    <property type="entry name" value="6hp_glycosidase-like_sf"/>
</dbReference>
<proteinExistence type="predicted"/>